<name>A0A0F9VER6_9ZZZZ</name>
<proteinExistence type="predicted"/>
<reference evidence="1" key="1">
    <citation type="journal article" date="2015" name="Nature">
        <title>Complex archaea that bridge the gap between prokaryotes and eukaryotes.</title>
        <authorList>
            <person name="Spang A."/>
            <person name="Saw J.H."/>
            <person name="Jorgensen S.L."/>
            <person name="Zaremba-Niedzwiedzka K."/>
            <person name="Martijn J."/>
            <person name="Lind A.E."/>
            <person name="van Eijk R."/>
            <person name="Schleper C."/>
            <person name="Guy L."/>
            <person name="Ettema T.J."/>
        </authorList>
    </citation>
    <scope>NUCLEOTIDE SEQUENCE</scope>
</reference>
<dbReference type="AlphaFoldDB" id="A0A0F9VER6"/>
<evidence type="ECO:0000313" key="1">
    <source>
        <dbReference type="EMBL" id="KKO03656.1"/>
    </source>
</evidence>
<dbReference type="InterPro" id="IPR005358">
    <property type="entry name" value="Puta_zinc/iron-chelating_dom"/>
</dbReference>
<evidence type="ECO:0008006" key="2">
    <source>
        <dbReference type="Google" id="ProtNLM"/>
    </source>
</evidence>
<protein>
    <recommendedName>
        <fullName evidence="2">Zinc/iron-chelating domain-containing protein</fullName>
    </recommendedName>
</protein>
<dbReference type="EMBL" id="LAZR01000026">
    <property type="protein sequence ID" value="KKO03656.1"/>
    <property type="molecule type" value="Genomic_DNA"/>
</dbReference>
<organism evidence="1">
    <name type="scientific">marine sediment metagenome</name>
    <dbReference type="NCBI Taxonomy" id="412755"/>
    <lineage>
        <taxon>unclassified sequences</taxon>
        <taxon>metagenomes</taxon>
        <taxon>ecological metagenomes</taxon>
    </lineage>
</organism>
<accession>A0A0F9VER6</accession>
<dbReference type="Pfam" id="PF03692">
    <property type="entry name" value="CxxCxxCC"/>
    <property type="match status" value="1"/>
</dbReference>
<comment type="caution">
    <text evidence="1">The sequence shown here is derived from an EMBL/GenBank/DDBJ whole genome shotgun (WGS) entry which is preliminary data.</text>
</comment>
<sequence>MSAEFCKTCGSKCCRYFCFEIDEPDDYEEFEDVRWYICHQGATVHIDEGSWFISLMNPCKMLDEDGVCTIYDDRPLICRKYDLSECDQTMGDYGYDEEFNTPEVLMAYARKELGEDEFDYQRAKHRAKLGGATEKAAFAAVKRARRKSRKPKAITQR</sequence>
<gene>
    <name evidence="1" type="ORF">LCGC14_0095840</name>
</gene>